<sequence>MLKNRKWIAGVSLVFVLLLSGGLFLEIANAAEKKILIAVMPLGMGQVK</sequence>
<gene>
    <name evidence="1" type="ORF">LCGC14_2361310</name>
</gene>
<feature type="non-terminal residue" evidence="1">
    <location>
        <position position="48"/>
    </location>
</feature>
<organism evidence="1">
    <name type="scientific">marine sediment metagenome</name>
    <dbReference type="NCBI Taxonomy" id="412755"/>
    <lineage>
        <taxon>unclassified sequences</taxon>
        <taxon>metagenomes</taxon>
        <taxon>ecological metagenomes</taxon>
    </lineage>
</organism>
<protein>
    <submittedName>
        <fullName evidence="1">Uncharacterized protein</fullName>
    </submittedName>
</protein>
<proteinExistence type="predicted"/>
<accession>A0A0F9CTV6</accession>
<name>A0A0F9CTV6_9ZZZZ</name>
<dbReference type="AlphaFoldDB" id="A0A0F9CTV6"/>
<comment type="caution">
    <text evidence="1">The sequence shown here is derived from an EMBL/GenBank/DDBJ whole genome shotgun (WGS) entry which is preliminary data.</text>
</comment>
<reference evidence="1" key="1">
    <citation type="journal article" date="2015" name="Nature">
        <title>Complex archaea that bridge the gap between prokaryotes and eukaryotes.</title>
        <authorList>
            <person name="Spang A."/>
            <person name="Saw J.H."/>
            <person name="Jorgensen S.L."/>
            <person name="Zaremba-Niedzwiedzka K."/>
            <person name="Martijn J."/>
            <person name="Lind A.E."/>
            <person name="van Eijk R."/>
            <person name="Schleper C."/>
            <person name="Guy L."/>
            <person name="Ettema T.J."/>
        </authorList>
    </citation>
    <scope>NUCLEOTIDE SEQUENCE</scope>
</reference>
<evidence type="ECO:0000313" key="1">
    <source>
        <dbReference type="EMBL" id="KKL44876.1"/>
    </source>
</evidence>
<dbReference type="EMBL" id="LAZR01034594">
    <property type="protein sequence ID" value="KKL44876.1"/>
    <property type="molecule type" value="Genomic_DNA"/>
</dbReference>